<accession>A0A4U0UMD0</accession>
<dbReference type="InterPro" id="IPR006710">
    <property type="entry name" value="Glyco_hydro_43"/>
</dbReference>
<evidence type="ECO:0000256" key="6">
    <source>
        <dbReference type="RuleBase" id="RU361187"/>
    </source>
</evidence>
<feature type="site" description="Important for catalytic activity, responsible for pKa modulation of the active site Glu and correct orientation of both the proton donor and substrate" evidence="5">
    <location>
        <position position="170"/>
    </location>
</feature>
<comment type="similarity">
    <text evidence="1 6">Belongs to the glycosyl hydrolase 43 family.</text>
</comment>
<evidence type="ECO:0000256" key="2">
    <source>
        <dbReference type="ARBA" id="ARBA00022801"/>
    </source>
</evidence>
<dbReference type="CDD" id="cd08999">
    <property type="entry name" value="GH43_ABN-like"/>
    <property type="match status" value="1"/>
</dbReference>
<evidence type="ECO:0000256" key="3">
    <source>
        <dbReference type="ARBA" id="ARBA00023295"/>
    </source>
</evidence>
<evidence type="ECO:0000256" key="4">
    <source>
        <dbReference type="PIRSR" id="PIRSR606710-1"/>
    </source>
</evidence>
<dbReference type="EMBL" id="NAJP01000055">
    <property type="protein sequence ID" value="TKA36978.1"/>
    <property type="molecule type" value="Genomic_DNA"/>
</dbReference>
<feature type="active site" description="Proton acceptor" evidence="4">
    <location>
        <position position="49"/>
    </location>
</feature>
<keyword evidence="3 6" id="KW-0326">Glycosidase</keyword>
<evidence type="ECO:0000256" key="7">
    <source>
        <dbReference type="SAM" id="SignalP"/>
    </source>
</evidence>
<dbReference type="OrthoDB" id="3879658at2759"/>
<feature type="chain" id="PRO_5020203112" description="Glycoside hydrolase family 43 protein" evidence="7">
    <location>
        <begin position="21"/>
        <end position="341"/>
    </location>
</feature>
<keyword evidence="7" id="KW-0732">Signal</keyword>
<dbReference type="SUPFAM" id="SSF75005">
    <property type="entry name" value="Arabinanase/levansucrase/invertase"/>
    <property type="match status" value="1"/>
</dbReference>
<dbReference type="STRING" id="329885.A0A4U0UMD0"/>
<keyword evidence="2 6" id="KW-0378">Hydrolase</keyword>
<dbReference type="Gene3D" id="2.115.10.20">
    <property type="entry name" value="Glycosyl hydrolase domain, family 43"/>
    <property type="match status" value="1"/>
</dbReference>
<dbReference type="InterPro" id="IPR023296">
    <property type="entry name" value="Glyco_hydro_beta-prop_sf"/>
</dbReference>
<dbReference type="GO" id="GO:0005975">
    <property type="term" value="P:carbohydrate metabolic process"/>
    <property type="evidence" value="ECO:0007669"/>
    <property type="project" value="InterPro"/>
</dbReference>
<name>A0A4U0UMD0_9PEZI</name>
<evidence type="ECO:0000313" key="8">
    <source>
        <dbReference type="EMBL" id="TKA36978.1"/>
    </source>
</evidence>
<proteinExistence type="inferred from homology"/>
<dbReference type="Proteomes" id="UP000310066">
    <property type="component" value="Unassembled WGS sequence"/>
</dbReference>
<feature type="active site" description="Proton donor" evidence="4">
    <location>
        <position position="242"/>
    </location>
</feature>
<dbReference type="PANTHER" id="PTHR42812:SF5">
    <property type="entry name" value="ENDO-ARABINASE"/>
    <property type="match status" value="1"/>
</dbReference>
<dbReference type="PANTHER" id="PTHR42812">
    <property type="entry name" value="BETA-XYLOSIDASE"/>
    <property type="match status" value="1"/>
</dbReference>
<evidence type="ECO:0000256" key="5">
    <source>
        <dbReference type="PIRSR" id="PIRSR606710-2"/>
    </source>
</evidence>
<dbReference type="AlphaFoldDB" id="A0A4U0UMD0"/>
<evidence type="ECO:0000313" key="9">
    <source>
        <dbReference type="Proteomes" id="UP000310066"/>
    </source>
</evidence>
<comment type="caution">
    <text evidence="8">The sequence shown here is derived from an EMBL/GenBank/DDBJ whole genome shotgun (WGS) entry which is preliminary data.</text>
</comment>
<dbReference type="InterPro" id="IPR051795">
    <property type="entry name" value="Glycosyl_Hydrlase_43"/>
</dbReference>
<sequence length="341" mass="36364">MFRPLTLAATALLASSIAVARYTEEDEYEGLLEKRAPITPVMSGQNFPDPALIRMADGWHAFATNTLINGSWVHVPMAKSPDFQTWTYLTGVDAIPTLAAWVDLDSPRVWAPDVVQLGDGSFIMYYTAAYKEATNLHCVSYATSQTLLGPYVDALKEPWICPTAIGGAIDPSGYTNSDGTRWVVYKIDGNAVGHGGSCGNTVEPIVSTPIMLQQVNAADGYSKIGEPVQLITNGPADGPVVEAPSLSYLGGKYVLFFSSNCFATTLYDVSYATASHIKGPYTKYGPLFVTGTDGMTSPGGLDIAVNVAHGVHGRDTPTAIIMDDPNGLTFFFGTSAGYYIA</sequence>
<evidence type="ECO:0000256" key="1">
    <source>
        <dbReference type="ARBA" id="ARBA00009865"/>
    </source>
</evidence>
<dbReference type="GO" id="GO:0004553">
    <property type="term" value="F:hydrolase activity, hydrolyzing O-glycosyl compounds"/>
    <property type="evidence" value="ECO:0007669"/>
    <property type="project" value="InterPro"/>
</dbReference>
<reference evidence="8 9" key="1">
    <citation type="submission" date="2017-03" db="EMBL/GenBank/DDBJ databases">
        <title>Genomes of endolithic fungi from Antarctica.</title>
        <authorList>
            <person name="Coleine C."/>
            <person name="Masonjones S."/>
            <person name="Stajich J.E."/>
        </authorList>
    </citation>
    <scope>NUCLEOTIDE SEQUENCE [LARGE SCALE GENOMIC DNA]</scope>
    <source>
        <strain evidence="8 9">CCFEE 5311</strain>
    </source>
</reference>
<feature type="signal peptide" evidence="7">
    <location>
        <begin position="1"/>
        <end position="20"/>
    </location>
</feature>
<gene>
    <name evidence="8" type="ORF">B0A54_11342</name>
</gene>
<evidence type="ECO:0008006" key="10">
    <source>
        <dbReference type="Google" id="ProtNLM"/>
    </source>
</evidence>
<organism evidence="8 9">
    <name type="scientific">Friedmanniomyces endolithicus</name>
    <dbReference type="NCBI Taxonomy" id="329885"/>
    <lineage>
        <taxon>Eukaryota</taxon>
        <taxon>Fungi</taxon>
        <taxon>Dikarya</taxon>
        <taxon>Ascomycota</taxon>
        <taxon>Pezizomycotina</taxon>
        <taxon>Dothideomycetes</taxon>
        <taxon>Dothideomycetidae</taxon>
        <taxon>Mycosphaerellales</taxon>
        <taxon>Teratosphaeriaceae</taxon>
        <taxon>Friedmanniomyces</taxon>
    </lineage>
</organism>
<protein>
    <recommendedName>
        <fullName evidence="10">Glycoside hydrolase family 43 protein</fullName>
    </recommendedName>
</protein>
<dbReference type="Pfam" id="PF04616">
    <property type="entry name" value="Glyco_hydro_43"/>
    <property type="match status" value="1"/>
</dbReference>